<evidence type="ECO:0000313" key="2">
    <source>
        <dbReference type="Proteomes" id="UP000777438"/>
    </source>
</evidence>
<dbReference type="OrthoDB" id="3682102at2759"/>
<dbReference type="AlphaFoldDB" id="A0A9P9ANK3"/>
<keyword evidence="2" id="KW-1185">Reference proteome</keyword>
<evidence type="ECO:0000313" key="1">
    <source>
        <dbReference type="EMBL" id="KAH6886798.1"/>
    </source>
</evidence>
<sequence length="109" mass="12016">MATNADADTFLTAHPEAMVGRDALEEARSKVDTENTFTIVSKSVINIVLIQDFDADTKERLHAVALVDDLKAEEYYRQNNQGENITAELVKCKDCGSSGPSHCLFERAP</sequence>
<accession>A0A9P9ANK3</accession>
<proteinExistence type="predicted"/>
<protein>
    <submittedName>
        <fullName evidence="1">Uncharacterized protein</fullName>
    </submittedName>
</protein>
<dbReference type="EMBL" id="JAGPYM010000015">
    <property type="protein sequence ID" value="KAH6886798.1"/>
    <property type="molecule type" value="Genomic_DNA"/>
</dbReference>
<organism evidence="1 2">
    <name type="scientific">Thelonectria olida</name>
    <dbReference type="NCBI Taxonomy" id="1576542"/>
    <lineage>
        <taxon>Eukaryota</taxon>
        <taxon>Fungi</taxon>
        <taxon>Dikarya</taxon>
        <taxon>Ascomycota</taxon>
        <taxon>Pezizomycotina</taxon>
        <taxon>Sordariomycetes</taxon>
        <taxon>Hypocreomycetidae</taxon>
        <taxon>Hypocreales</taxon>
        <taxon>Nectriaceae</taxon>
        <taxon>Thelonectria</taxon>
    </lineage>
</organism>
<dbReference type="Proteomes" id="UP000777438">
    <property type="component" value="Unassembled WGS sequence"/>
</dbReference>
<reference evidence="1 2" key="1">
    <citation type="journal article" date="2021" name="Nat. Commun.">
        <title>Genetic determinants of endophytism in the Arabidopsis root mycobiome.</title>
        <authorList>
            <person name="Mesny F."/>
            <person name="Miyauchi S."/>
            <person name="Thiergart T."/>
            <person name="Pickel B."/>
            <person name="Atanasova L."/>
            <person name="Karlsson M."/>
            <person name="Huettel B."/>
            <person name="Barry K.W."/>
            <person name="Haridas S."/>
            <person name="Chen C."/>
            <person name="Bauer D."/>
            <person name="Andreopoulos W."/>
            <person name="Pangilinan J."/>
            <person name="LaButti K."/>
            <person name="Riley R."/>
            <person name="Lipzen A."/>
            <person name="Clum A."/>
            <person name="Drula E."/>
            <person name="Henrissat B."/>
            <person name="Kohler A."/>
            <person name="Grigoriev I.V."/>
            <person name="Martin F.M."/>
            <person name="Hacquard S."/>
        </authorList>
    </citation>
    <scope>NUCLEOTIDE SEQUENCE [LARGE SCALE GENOMIC DNA]</scope>
    <source>
        <strain evidence="1 2">MPI-CAGE-CH-0241</strain>
    </source>
</reference>
<name>A0A9P9ANK3_9HYPO</name>
<gene>
    <name evidence="1" type="ORF">B0T10DRAFT_490358</name>
</gene>
<comment type="caution">
    <text evidence="1">The sequence shown here is derived from an EMBL/GenBank/DDBJ whole genome shotgun (WGS) entry which is preliminary data.</text>
</comment>